<keyword evidence="1" id="KW-0732">Signal</keyword>
<evidence type="ECO:0000256" key="1">
    <source>
        <dbReference type="SAM" id="SignalP"/>
    </source>
</evidence>
<proteinExistence type="predicted"/>
<organism evidence="2">
    <name type="scientific">candidate division WOR-3 bacterium</name>
    <dbReference type="NCBI Taxonomy" id="2052148"/>
    <lineage>
        <taxon>Bacteria</taxon>
        <taxon>Bacteria division WOR-3</taxon>
    </lineage>
</organism>
<evidence type="ECO:0000313" key="3">
    <source>
        <dbReference type="EMBL" id="HFJ53318.1"/>
    </source>
</evidence>
<dbReference type="AlphaFoldDB" id="A0A7C1NA82"/>
<evidence type="ECO:0008006" key="4">
    <source>
        <dbReference type="Google" id="ProtNLM"/>
    </source>
</evidence>
<protein>
    <recommendedName>
        <fullName evidence="4">T9SS type A sorting domain-containing protein</fullName>
    </recommendedName>
</protein>
<gene>
    <name evidence="2" type="ORF">ENP94_05120</name>
    <name evidence="3" type="ORF">ENS16_01335</name>
</gene>
<evidence type="ECO:0000313" key="2">
    <source>
        <dbReference type="EMBL" id="HEA87379.1"/>
    </source>
</evidence>
<reference evidence="2" key="1">
    <citation type="journal article" date="2020" name="mSystems">
        <title>Genome- and Community-Level Interaction Insights into Carbon Utilization and Element Cycling Functions of Hydrothermarchaeota in Hydrothermal Sediment.</title>
        <authorList>
            <person name="Zhou Z."/>
            <person name="Liu Y."/>
            <person name="Xu W."/>
            <person name="Pan J."/>
            <person name="Luo Z.H."/>
            <person name="Li M."/>
        </authorList>
    </citation>
    <scope>NUCLEOTIDE SEQUENCE [LARGE SCALE GENOMIC DNA]</scope>
    <source>
        <strain evidence="2">SpSt-265</strain>
        <strain evidence="3">SpSt-465</strain>
    </source>
</reference>
<accession>A0A7C1NA82</accession>
<dbReference type="EMBL" id="DSTU01000002">
    <property type="protein sequence ID" value="HFJ53318.1"/>
    <property type="molecule type" value="Genomic_DNA"/>
</dbReference>
<feature type="chain" id="PRO_5039820201" description="T9SS type A sorting domain-containing protein" evidence="1">
    <location>
        <begin position="21"/>
        <end position="188"/>
    </location>
</feature>
<feature type="signal peptide" evidence="1">
    <location>
        <begin position="1"/>
        <end position="20"/>
    </location>
</feature>
<comment type="caution">
    <text evidence="2">The sequence shown here is derived from an EMBL/GenBank/DDBJ whole genome shotgun (WGS) entry which is preliminary data.</text>
</comment>
<name>A0A7C1NA82_UNCW3</name>
<dbReference type="EMBL" id="DSLG01000006">
    <property type="protein sequence ID" value="HEA87379.1"/>
    <property type="molecule type" value="Genomic_DNA"/>
</dbReference>
<sequence length="188" mass="21250">MRRTVLALCLILGLAGIAPAQMNITGYVTTEAMPVEIDSVYFEFGSNRIWFTTPGWNANPGETTSFVFPEFAGWPAIIKMSFNTGGMPGYDSLYRPQSDSWYQLRPPNEQIRFMFHGEVGIQEQKPVPVYIGMNGILGYQQLLNFVTSGELELVNHLGQRVEPVNLAPGVYFYRSAGTREYHRFLLVR</sequence>